<keyword evidence="2" id="KW-0690">Ribosome biogenesis</keyword>
<dbReference type="PROSITE" id="PS50082">
    <property type="entry name" value="WD_REPEATS_2"/>
    <property type="match status" value="4"/>
</dbReference>
<dbReference type="GO" id="GO:0003723">
    <property type="term" value="F:RNA binding"/>
    <property type="evidence" value="ECO:0007669"/>
    <property type="project" value="InterPro"/>
</dbReference>
<evidence type="ECO:0000256" key="7">
    <source>
        <dbReference type="ARBA" id="ARBA00023242"/>
    </source>
</evidence>
<feature type="repeat" description="WD" evidence="8">
    <location>
        <begin position="496"/>
        <end position="537"/>
    </location>
</feature>
<dbReference type="EMBL" id="JAPDFW010000042">
    <property type="protein sequence ID" value="KAJ5079056.1"/>
    <property type="molecule type" value="Genomic_DNA"/>
</dbReference>
<dbReference type="Pfam" id="PF23869">
    <property type="entry name" value="Beta-prop_WDR75_1st"/>
    <property type="match status" value="2"/>
</dbReference>
<keyword evidence="7" id="KW-0539">Nucleus</keyword>
<evidence type="ECO:0000259" key="10">
    <source>
        <dbReference type="Pfam" id="PF23769"/>
    </source>
</evidence>
<dbReference type="SMART" id="SM00320">
    <property type="entry name" value="WD40"/>
    <property type="match status" value="6"/>
</dbReference>
<protein>
    <submittedName>
        <fullName evidence="11">Wd repeat-containing protein</fullName>
    </submittedName>
</protein>
<dbReference type="PANTHER" id="PTHR44215">
    <property type="entry name" value="WD REPEAT-CONTAINING PROTEIN 75"/>
    <property type="match status" value="1"/>
</dbReference>
<dbReference type="SUPFAM" id="SSF50978">
    <property type="entry name" value="WD40 repeat-like"/>
    <property type="match status" value="2"/>
</dbReference>
<keyword evidence="6" id="KW-0804">Transcription</keyword>
<evidence type="ECO:0000256" key="8">
    <source>
        <dbReference type="PROSITE-ProRule" id="PRU00221"/>
    </source>
</evidence>
<evidence type="ECO:0000256" key="4">
    <source>
        <dbReference type="ARBA" id="ARBA00022574"/>
    </source>
</evidence>
<feature type="repeat" description="WD" evidence="8">
    <location>
        <begin position="293"/>
        <end position="334"/>
    </location>
</feature>
<dbReference type="GO" id="GO:0032040">
    <property type="term" value="C:small-subunit processome"/>
    <property type="evidence" value="ECO:0007669"/>
    <property type="project" value="InterPro"/>
</dbReference>
<evidence type="ECO:0000256" key="1">
    <source>
        <dbReference type="ARBA" id="ARBA00004604"/>
    </source>
</evidence>
<evidence type="ECO:0000256" key="3">
    <source>
        <dbReference type="ARBA" id="ARBA00022552"/>
    </source>
</evidence>
<evidence type="ECO:0000256" key="2">
    <source>
        <dbReference type="ARBA" id="ARBA00022517"/>
    </source>
</evidence>
<evidence type="ECO:0000313" key="11">
    <source>
        <dbReference type="EMBL" id="KAJ5079056.1"/>
    </source>
</evidence>
<keyword evidence="12" id="KW-1185">Reference proteome</keyword>
<dbReference type="InterPro" id="IPR057644">
    <property type="entry name" value="Beta-prop_WDR75_2nd"/>
</dbReference>
<evidence type="ECO:0000313" key="12">
    <source>
        <dbReference type="Proteomes" id="UP001149090"/>
    </source>
</evidence>
<comment type="subcellular location">
    <subcellularLocation>
        <location evidence="1">Nucleus</location>
        <location evidence="1">Nucleolus</location>
    </subcellularLocation>
</comment>
<evidence type="ECO:0000256" key="6">
    <source>
        <dbReference type="ARBA" id="ARBA00023163"/>
    </source>
</evidence>
<sequence>MLKYITGGNINSNLIFSQNSKLIFVSINNQISIINTNTGETVSQLKGHTGFITDIKLNPSNSNEIFSSSIDGTIRRWNINEASLINTYYLNKPIISFTLNKAFPDDLFLILYSIQNQKENKPKIPQNSIPEKLTQFGNNLIEEIQNSMDLKNEKEINQSNSIVNINVVLFNTENFKITKSLQRKKINFPKFQESFRKIKLEIDKQGKILAFSFLFQVELIDLETNSRAILKHRTQILSINFHPFIVGKIATGSKNGHIRIWENPFQIQQSKNPTENPKKYKNELEEKNKYQKLHWHAHDVSSLMFTEDGKYLLSGGEESVLVIWQLETGKKNFIPRIGTSGIKYLNISPNSTFYSVVNNDNTIWLIKARESSLHLSISKFKAPSRLLNHQKYKLAIEPRNYNLVSNFSQNTLHFYDIFSQKQSMDLRVSFRNIISRGTTEINPNFVEFFSFSFDGNHLATIDFQHKKSESKNQHQEVYLKFWEFQNHKYVLNTQFDSPHSGAITSILFHPEMYICVTTSDDSTFKIWKIKDEKDQTKTNVLNYSWVCRSTGYYNNKTPIIGSSFSGDGSVLGLLHHRLISLWNPFSNSLLSSIAIPHPDETFIEFNFVMKINPNHLIASTRNHVYVFDLLSTSLLWSISLDVEKIFFDNFSNKFIIVTKNRFENEFENEKQNQNQNQNQNPILNQNQIQYLVLFKSRNQKPHKFLKLENIVVEKIIFFPSNPNSNSNSNPNSNSNSNLNPNYKKESSRILIYDSQNRIHEFGQRLSQEISKEEFKKNQKKKQLNRYKKTFLKKQKNDQENFEEEKKPSLLNFNQQEFKFDLEQETIPPISQWSDVFINDLLKPKSKKEFKSKIKKKSKK</sequence>
<dbReference type="Proteomes" id="UP001149090">
    <property type="component" value="Unassembled WGS sequence"/>
</dbReference>
<name>A0A9Q0LSH9_ANAIG</name>
<proteinExistence type="predicted"/>
<dbReference type="GO" id="GO:0006364">
    <property type="term" value="P:rRNA processing"/>
    <property type="evidence" value="ECO:0007669"/>
    <property type="project" value="UniProtKB-KW"/>
</dbReference>
<feature type="region of interest" description="Disordered" evidence="9">
    <location>
        <begin position="721"/>
        <end position="742"/>
    </location>
</feature>
<dbReference type="OrthoDB" id="4096at2759"/>
<dbReference type="InterPro" id="IPR036322">
    <property type="entry name" value="WD40_repeat_dom_sf"/>
</dbReference>
<dbReference type="GO" id="GO:0045943">
    <property type="term" value="P:positive regulation of transcription by RNA polymerase I"/>
    <property type="evidence" value="ECO:0007669"/>
    <property type="project" value="InterPro"/>
</dbReference>
<dbReference type="InterPro" id="IPR015943">
    <property type="entry name" value="WD40/YVTN_repeat-like_dom_sf"/>
</dbReference>
<dbReference type="Pfam" id="PF23769">
    <property type="entry name" value="Beta-prop_WDR75_2nd"/>
    <property type="match status" value="1"/>
</dbReference>
<keyword evidence="4 8" id="KW-0853">WD repeat</keyword>
<dbReference type="Gene3D" id="2.130.10.10">
    <property type="entry name" value="YVTN repeat-like/Quinoprotein amine dehydrogenase"/>
    <property type="match status" value="3"/>
</dbReference>
<feature type="repeat" description="WD" evidence="8">
    <location>
        <begin position="229"/>
        <end position="262"/>
    </location>
</feature>
<dbReference type="GO" id="GO:2000234">
    <property type="term" value="P:positive regulation of rRNA processing"/>
    <property type="evidence" value="ECO:0007669"/>
    <property type="project" value="TreeGrafter"/>
</dbReference>
<feature type="repeat" description="WD" evidence="8">
    <location>
        <begin position="45"/>
        <end position="87"/>
    </location>
</feature>
<keyword evidence="5" id="KW-0677">Repeat</keyword>
<reference evidence="11" key="1">
    <citation type="submission" date="2022-10" db="EMBL/GenBank/DDBJ databases">
        <title>Novel sulphate-reducing endosymbionts in the free-living metamonad Anaeramoeba.</title>
        <authorList>
            <person name="Jerlstrom-Hultqvist J."/>
            <person name="Cepicka I."/>
            <person name="Gallot-Lavallee L."/>
            <person name="Salas-Leiva D."/>
            <person name="Curtis B.A."/>
            <person name="Zahonova K."/>
            <person name="Pipaliya S."/>
            <person name="Dacks J."/>
            <person name="Roger A.J."/>
        </authorList>
    </citation>
    <scope>NUCLEOTIDE SEQUENCE</scope>
    <source>
        <strain evidence="11">BMAN</strain>
    </source>
</reference>
<dbReference type="InterPro" id="IPR001680">
    <property type="entry name" value="WD40_rpt"/>
</dbReference>
<organism evidence="11 12">
    <name type="scientific">Anaeramoeba ignava</name>
    <name type="common">Anaerobic marine amoeba</name>
    <dbReference type="NCBI Taxonomy" id="1746090"/>
    <lineage>
        <taxon>Eukaryota</taxon>
        <taxon>Metamonada</taxon>
        <taxon>Anaeramoebidae</taxon>
        <taxon>Anaeramoeba</taxon>
    </lineage>
</organism>
<feature type="domain" description="WD repeat-containing protein 75 second beta-propeller" evidence="10">
    <location>
        <begin position="394"/>
        <end position="699"/>
    </location>
</feature>
<feature type="compositionally biased region" description="Low complexity" evidence="9">
    <location>
        <begin position="721"/>
        <end position="741"/>
    </location>
</feature>
<comment type="caution">
    <text evidence="11">The sequence shown here is derived from an EMBL/GenBank/DDBJ whole genome shotgun (WGS) entry which is preliminary data.</text>
</comment>
<evidence type="ECO:0000256" key="5">
    <source>
        <dbReference type="ARBA" id="ARBA00022737"/>
    </source>
</evidence>
<accession>A0A9Q0LSH9</accession>
<dbReference type="PROSITE" id="PS50294">
    <property type="entry name" value="WD_REPEATS_REGION"/>
    <property type="match status" value="3"/>
</dbReference>
<gene>
    <name evidence="11" type="ORF">M0811_14669</name>
</gene>
<dbReference type="InterPro" id="IPR053826">
    <property type="entry name" value="WDR75"/>
</dbReference>
<keyword evidence="3" id="KW-0698">rRNA processing</keyword>
<dbReference type="PANTHER" id="PTHR44215:SF1">
    <property type="entry name" value="WD REPEAT-CONTAINING PROTEIN 75"/>
    <property type="match status" value="1"/>
</dbReference>
<evidence type="ECO:0000256" key="9">
    <source>
        <dbReference type="SAM" id="MobiDB-lite"/>
    </source>
</evidence>
<dbReference type="AlphaFoldDB" id="A0A9Q0LSH9"/>